<dbReference type="GO" id="GO:0019856">
    <property type="term" value="P:pyrimidine nucleobase biosynthetic process"/>
    <property type="evidence" value="ECO:0007669"/>
    <property type="project" value="InterPro"/>
</dbReference>
<evidence type="ECO:0000256" key="3">
    <source>
        <dbReference type="ARBA" id="ARBA00022676"/>
    </source>
</evidence>
<dbReference type="InterPro" id="IPR006273">
    <property type="entry name" value="Orotate_PRibTrfase_bac"/>
</dbReference>
<evidence type="ECO:0000256" key="1">
    <source>
        <dbReference type="ARBA" id="ARBA00004889"/>
    </source>
</evidence>
<keyword evidence="10" id="KW-1185">Reference proteome</keyword>
<reference evidence="9 10" key="1">
    <citation type="submission" date="2020-08" db="EMBL/GenBank/DDBJ databases">
        <title>Genomic Encyclopedia of Type Strains, Phase IV (KMG-IV): sequencing the most valuable type-strain genomes for metagenomic binning, comparative biology and taxonomic classification.</title>
        <authorList>
            <person name="Goeker M."/>
        </authorList>
    </citation>
    <scope>NUCLEOTIDE SEQUENCE [LARGE SCALE GENOMIC DNA]</scope>
    <source>
        <strain evidence="9 10">DSM 27568</strain>
    </source>
</reference>
<dbReference type="SUPFAM" id="SSF53271">
    <property type="entry name" value="PRTase-like"/>
    <property type="match status" value="1"/>
</dbReference>
<comment type="function">
    <text evidence="7">Catalyzes the transfer of a ribosyl phosphate group from 5-phosphoribose 1-diphosphate to orotate, leading to the formation of orotidine monophosphate (OMP).</text>
</comment>
<dbReference type="Gene3D" id="3.40.50.2020">
    <property type="match status" value="1"/>
</dbReference>
<feature type="binding site" evidence="7">
    <location>
        <position position="101"/>
    </location>
    <ligand>
        <name>5-phospho-alpha-D-ribose 1-diphosphate</name>
        <dbReference type="ChEBI" id="CHEBI:58017"/>
        <note>ligand shared between dimeric partners</note>
    </ligand>
</feature>
<evidence type="ECO:0000256" key="5">
    <source>
        <dbReference type="ARBA" id="ARBA00022842"/>
    </source>
</evidence>
<dbReference type="NCBIfam" id="TIGR01367">
    <property type="entry name" value="pyrE_Therm"/>
    <property type="match status" value="1"/>
</dbReference>
<accession>A0A7W6C0A1</accession>
<evidence type="ECO:0000256" key="2">
    <source>
        <dbReference type="ARBA" id="ARBA00011971"/>
    </source>
</evidence>
<comment type="catalytic activity">
    <reaction evidence="7">
        <text>orotidine 5'-phosphate + diphosphate = orotate + 5-phospho-alpha-D-ribose 1-diphosphate</text>
        <dbReference type="Rhea" id="RHEA:10380"/>
        <dbReference type="ChEBI" id="CHEBI:30839"/>
        <dbReference type="ChEBI" id="CHEBI:33019"/>
        <dbReference type="ChEBI" id="CHEBI:57538"/>
        <dbReference type="ChEBI" id="CHEBI:58017"/>
        <dbReference type="EC" id="2.4.2.10"/>
    </reaction>
</comment>
<evidence type="ECO:0000313" key="10">
    <source>
        <dbReference type="Proteomes" id="UP000561459"/>
    </source>
</evidence>
<feature type="domain" description="Phosphoribosyltransferase" evidence="8">
    <location>
        <begin position="52"/>
        <end position="161"/>
    </location>
</feature>
<evidence type="ECO:0000256" key="7">
    <source>
        <dbReference type="HAMAP-Rule" id="MF_01208"/>
    </source>
</evidence>
<dbReference type="HAMAP" id="MF_01208">
    <property type="entry name" value="PyrE"/>
    <property type="match status" value="1"/>
</dbReference>
<keyword evidence="3 7" id="KW-0328">Glycosyltransferase</keyword>
<dbReference type="EMBL" id="JACIDY010000001">
    <property type="protein sequence ID" value="MBB3938473.1"/>
    <property type="molecule type" value="Genomic_DNA"/>
</dbReference>
<evidence type="ECO:0000256" key="4">
    <source>
        <dbReference type="ARBA" id="ARBA00022679"/>
    </source>
</evidence>
<evidence type="ECO:0000259" key="8">
    <source>
        <dbReference type="Pfam" id="PF00156"/>
    </source>
</evidence>
<feature type="binding site" evidence="7">
    <location>
        <position position="128"/>
    </location>
    <ligand>
        <name>orotate</name>
        <dbReference type="ChEBI" id="CHEBI:30839"/>
    </ligand>
</feature>
<dbReference type="PANTHER" id="PTHR19278:SF9">
    <property type="entry name" value="URIDINE 5'-MONOPHOSPHATE SYNTHASE"/>
    <property type="match status" value="1"/>
</dbReference>
<comment type="subunit">
    <text evidence="7">Homodimer.</text>
</comment>
<name>A0A7W6C0A1_9SPHN</name>
<organism evidence="9 10">
    <name type="scientific">Novosphingobium fluoreni</name>
    <dbReference type="NCBI Taxonomy" id="1391222"/>
    <lineage>
        <taxon>Bacteria</taxon>
        <taxon>Pseudomonadati</taxon>
        <taxon>Pseudomonadota</taxon>
        <taxon>Alphaproteobacteria</taxon>
        <taxon>Sphingomonadales</taxon>
        <taxon>Sphingomonadaceae</taxon>
        <taxon>Novosphingobium</taxon>
    </lineage>
</organism>
<sequence>MTRITLTMQDDAVLAEFRASKALLEGHFLLSSGRHSAHYLQCARVLMNPERAARLATALAAKLPHDLRRQINKVVAPAMGGVIIGHEMGRALQVDAMFVERPEGTFELRRGFSLEPGDKVLMVEDVVTTGKSSQEAIVAIDAAGGEVIAAAALVDRSAGTAEFGVPFTALVALTFPTYAADELPPELAARPAIKPGSRVQP</sequence>
<dbReference type="Pfam" id="PF00156">
    <property type="entry name" value="Pribosyltran"/>
    <property type="match status" value="1"/>
</dbReference>
<comment type="caution">
    <text evidence="9">The sequence shown here is derived from an EMBL/GenBank/DDBJ whole genome shotgun (WGS) entry which is preliminary data.</text>
</comment>
<dbReference type="GO" id="GO:0044205">
    <property type="term" value="P:'de novo' UMP biosynthetic process"/>
    <property type="evidence" value="ECO:0007669"/>
    <property type="project" value="UniProtKB-UniRule"/>
</dbReference>
<keyword evidence="4 7" id="KW-0808">Transferase</keyword>
<dbReference type="Proteomes" id="UP000561459">
    <property type="component" value="Unassembled WGS sequence"/>
</dbReference>
<dbReference type="AlphaFoldDB" id="A0A7W6C0A1"/>
<dbReference type="GO" id="GO:0004588">
    <property type="term" value="F:orotate phosphoribosyltransferase activity"/>
    <property type="evidence" value="ECO:0007669"/>
    <property type="project" value="UniProtKB-UniRule"/>
</dbReference>
<evidence type="ECO:0000313" key="9">
    <source>
        <dbReference type="EMBL" id="MBB3938473.1"/>
    </source>
</evidence>
<evidence type="ECO:0000256" key="6">
    <source>
        <dbReference type="ARBA" id="ARBA00022975"/>
    </source>
</evidence>
<dbReference type="InterPro" id="IPR000836">
    <property type="entry name" value="PRTase_dom"/>
</dbReference>
<proteinExistence type="inferred from homology"/>
<dbReference type="PANTHER" id="PTHR19278">
    <property type="entry name" value="OROTATE PHOSPHORIBOSYLTRANSFERASE"/>
    <property type="match status" value="1"/>
</dbReference>
<feature type="binding site" evidence="7">
    <location>
        <position position="156"/>
    </location>
    <ligand>
        <name>orotate</name>
        <dbReference type="ChEBI" id="CHEBI:30839"/>
    </ligand>
</feature>
<dbReference type="InterPro" id="IPR029057">
    <property type="entry name" value="PRTase-like"/>
</dbReference>
<dbReference type="UniPathway" id="UPA00070">
    <property type="reaction ID" value="UER00119"/>
</dbReference>
<comment type="similarity">
    <text evidence="7">Belongs to the purine/pyrimidine phosphoribosyltransferase family. PyrE subfamily.</text>
</comment>
<dbReference type="EC" id="2.4.2.10" evidence="2 7"/>
<comment type="cofactor">
    <cofactor evidence="7">
        <name>Mg(2+)</name>
        <dbReference type="ChEBI" id="CHEBI:18420"/>
    </cofactor>
</comment>
<comment type="pathway">
    <text evidence="1 7">Pyrimidine metabolism; UMP biosynthesis via de novo pathway; UMP from orotate: step 1/2.</text>
</comment>
<keyword evidence="6 7" id="KW-0665">Pyrimidine biosynthesis</keyword>
<comment type="caution">
    <text evidence="7">Lacks conserved residue(s) required for the propagation of feature annotation.</text>
</comment>
<dbReference type="GO" id="GO:0000287">
    <property type="term" value="F:magnesium ion binding"/>
    <property type="evidence" value="ECO:0007669"/>
    <property type="project" value="UniProtKB-UniRule"/>
</dbReference>
<keyword evidence="5 7" id="KW-0460">Magnesium</keyword>
<feature type="binding site" description="in other chain" evidence="7">
    <location>
        <begin position="124"/>
        <end position="132"/>
    </location>
    <ligand>
        <name>5-phospho-alpha-D-ribose 1-diphosphate</name>
        <dbReference type="ChEBI" id="CHEBI:58017"/>
        <note>ligand shared between dimeric partners</note>
    </ligand>
</feature>
<dbReference type="InterPro" id="IPR023031">
    <property type="entry name" value="OPRT"/>
</dbReference>
<protein>
    <recommendedName>
        <fullName evidence="2 7">Orotate phosphoribosyltransferase</fullName>
        <shortName evidence="7">OPRT</shortName>
        <shortName evidence="7">OPRTase</shortName>
        <ecNumber evidence="2 7">2.4.2.10</ecNumber>
    </recommendedName>
</protein>
<dbReference type="CDD" id="cd06223">
    <property type="entry name" value="PRTases_typeI"/>
    <property type="match status" value="1"/>
</dbReference>
<gene>
    <name evidence="7" type="primary">pyrE</name>
    <name evidence="9" type="ORF">GGR39_000102</name>
</gene>